<protein>
    <submittedName>
        <fullName evidence="2">Uncharacterized protein</fullName>
    </submittedName>
</protein>
<evidence type="ECO:0000256" key="1">
    <source>
        <dbReference type="SAM" id="MobiDB-lite"/>
    </source>
</evidence>
<organism evidence="2 3">
    <name type="scientific">Streblomastix strix</name>
    <dbReference type="NCBI Taxonomy" id="222440"/>
    <lineage>
        <taxon>Eukaryota</taxon>
        <taxon>Metamonada</taxon>
        <taxon>Preaxostyla</taxon>
        <taxon>Oxymonadida</taxon>
        <taxon>Streblomastigidae</taxon>
        <taxon>Streblomastix</taxon>
    </lineage>
</organism>
<proteinExistence type="predicted"/>
<feature type="compositionally biased region" description="Low complexity" evidence="1">
    <location>
        <begin position="99"/>
        <end position="113"/>
    </location>
</feature>
<feature type="compositionally biased region" description="Low complexity" evidence="1">
    <location>
        <begin position="40"/>
        <end position="50"/>
    </location>
</feature>
<dbReference type="Proteomes" id="UP000324800">
    <property type="component" value="Unassembled WGS sequence"/>
</dbReference>
<accession>A0A5J4XAI1</accession>
<evidence type="ECO:0000313" key="2">
    <source>
        <dbReference type="EMBL" id="KAA6404113.1"/>
    </source>
</evidence>
<comment type="caution">
    <text evidence="2">The sequence shown here is derived from an EMBL/GenBank/DDBJ whole genome shotgun (WGS) entry which is preliminary data.</text>
</comment>
<gene>
    <name evidence="2" type="ORF">EZS28_000367</name>
</gene>
<dbReference type="EMBL" id="SNRW01000028">
    <property type="protein sequence ID" value="KAA6404113.1"/>
    <property type="molecule type" value="Genomic_DNA"/>
</dbReference>
<dbReference type="AlphaFoldDB" id="A0A5J4XAI1"/>
<feature type="region of interest" description="Disordered" evidence="1">
    <location>
        <begin position="1"/>
        <end position="158"/>
    </location>
</feature>
<reference evidence="2 3" key="1">
    <citation type="submission" date="2019-03" db="EMBL/GenBank/DDBJ databases">
        <title>Single cell metagenomics reveals metabolic interactions within the superorganism composed of flagellate Streblomastix strix and complex community of Bacteroidetes bacteria on its surface.</title>
        <authorList>
            <person name="Treitli S.C."/>
            <person name="Kolisko M."/>
            <person name="Husnik F."/>
            <person name="Keeling P."/>
            <person name="Hampl V."/>
        </authorList>
    </citation>
    <scope>NUCLEOTIDE SEQUENCE [LARGE SCALE GENOMIC DNA]</scope>
    <source>
        <strain evidence="2">ST1C</strain>
    </source>
</reference>
<feature type="compositionally biased region" description="Basic and acidic residues" evidence="1">
    <location>
        <begin position="7"/>
        <end position="34"/>
    </location>
</feature>
<name>A0A5J4XAI1_9EUKA</name>
<evidence type="ECO:0000313" key="3">
    <source>
        <dbReference type="Proteomes" id="UP000324800"/>
    </source>
</evidence>
<sequence length="158" mass="17471">MEDDMDFENKNKENDKNKQQISKKETQKEDENKPKPKLPTPKAKSTPKKSASARKNSFRKQSTAPQFDSMFASSEGLDDIGNKDEDEFAGSVITPHSIPTPNSQTNSQTNSNSVKQSPKKPNVGTSVAKPPVISTIDLISQRVKKKNQDTTGDDDSDF</sequence>